<dbReference type="InterPro" id="IPR036390">
    <property type="entry name" value="WH_DNA-bd_sf"/>
</dbReference>
<protein>
    <submittedName>
        <fullName evidence="5">Regulatory protein, gntR family</fullName>
    </submittedName>
</protein>
<dbReference type="Gene3D" id="1.10.10.10">
    <property type="entry name" value="Winged helix-like DNA-binding domain superfamily/Winged helix DNA-binding domain"/>
    <property type="match status" value="2"/>
</dbReference>
<dbReference type="CDD" id="cd07377">
    <property type="entry name" value="WHTH_GntR"/>
    <property type="match status" value="2"/>
</dbReference>
<evidence type="ECO:0000256" key="2">
    <source>
        <dbReference type="ARBA" id="ARBA00023125"/>
    </source>
</evidence>
<dbReference type="OrthoDB" id="3532720at2"/>
<organism evidence="5 6">
    <name type="scientific">Sinosporangium album</name>
    <dbReference type="NCBI Taxonomy" id="504805"/>
    <lineage>
        <taxon>Bacteria</taxon>
        <taxon>Bacillati</taxon>
        <taxon>Actinomycetota</taxon>
        <taxon>Actinomycetes</taxon>
        <taxon>Streptosporangiales</taxon>
        <taxon>Streptosporangiaceae</taxon>
        <taxon>Sinosporangium</taxon>
    </lineage>
</organism>
<accession>A0A1G8HER4</accession>
<keyword evidence="2" id="KW-0238">DNA-binding</keyword>
<sequence>MPLPQQIAACLRADIHNGTLLPGQPLPSELRLAQQHGVCRHTVRCAIALLREQGTIYTIRAEGSYVGPRTAPKLRPPLKYEEIADDLRRQIHDGRLPTGRRLPNETTLATRYAVARDTIRAAINLLRDSRHVHTLPRRGTFITH</sequence>
<feature type="domain" description="HTH gntR-type" evidence="4">
    <location>
        <begin position="1"/>
        <end position="69"/>
    </location>
</feature>
<evidence type="ECO:0000259" key="4">
    <source>
        <dbReference type="PROSITE" id="PS50949"/>
    </source>
</evidence>
<keyword evidence="3" id="KW-0804">Transcription</keyword>
<dbReference type="SUPFAM" id="SSF46785">
    <property type="entry name" value="Winged helix' DNA-binding domain"/>
    <property type="match status" value="2"/>
</dbReference>
<proteinExistence type="predicted"/>
<evidence type="ECO:0000256" key="1">
    <source>
        <dbReference type="ARBA" id="ARBA00023015"/>
    </source>
</evidence>
<dbReference type="EMBL" id="FNCN01000032">
    <property type="protein sequence ID" value="SDI05177.1"/>
    <property type="molecule type" value="Genomic_DNA"/>
</dbReference>
<dbReference type="STRING" id="504805.SAMN05421505_1322"/>
<dbReference type="RefSeq" id="WP_093173889.1">
    <property type="nucleotide sequence ID" value="NZ_FNCN01000032.1"/>
</dbReference>
<dbReference type="InterPro" id="IPR036388">
    <property type="entry name" value="WH-like_DNA-bd_sf"/>
</dbReference>
<dbReference type="SMART" id="SM00345">
    <property type="entry name" value="HTH_GNTR"/>
    <property type="match status" value="2"/>
</dbReference>
<dbReference type="GO" id="GO:0003677">
    <property type="term" value="F:DNA binding"/>
    <property type="evidence" value="ECO:0007669"/>
    <property type="project" value="UniProtKB-KW"/>
</dbReference>
<feature type="domain" description="HTH gntR-type" evidence="4">
    <location>
        <begin position="77"/>
        <end position="144"/>
    </location>
</feature>
<dbReference type="Pfam" id="PF00392">
    <property type="entry name" value="GntR"/>
    <property type="match status" value="2"/>
</dbReference>
<dbReference type="InterPro" id="IPR050679">
    <property type="entry name" value="Bact_HTH_transcr_reg"/>
</dbReference>
<dbReference type="PANTHER" id="PTHR44846">
    <property type="entry name" value="MANNOSYL-D-GLYCERATE TRANSPORT/METABOLISM SYSTEM REPRESSOR MNGR-RELATED"/>
    <property type="match status" value="1"/>
</dbReference>
<dbReference type="GO" id="GO:0045892">
    <property type="term" value="P:negative regulation of DNA-templated transcription"/>
    <property type="evidence" value="ECO:0007669"/>
    <property type="project" value="TreeGrafter"/>
</dbReference>
<keyword evidence="6" id="KW-1185">Reference proteome</keyword>
<gene>
    <name evidence="5" type="ORF">SAMN05421505_1322</name>
</gene>
<name>A0A1G8HER4_9ACTN</name>
<dbReference type="PRINTS" id="PR00035">
    <property type="entry name" value="HTHGNTR"/>
</dbReference>
<dbReference type="PROSITE" id="PS50949">
    <property type="entry name" value="HTH_GNTR"/>
    <property type="match status" value="2"/>
</dbReference>
<keyword evidence="1" id="KW-0805">Transcription regulation</keyword>
<reference evidence="5 6" key="1">
    <citation type="submission" date="2016-10" db="EMBL/GenBank/DDBJ databases">
        <authorList>
            <person name="de Groot N.N."/>
        </authorList>
    </citation>
    <scope>NUCLEOTIDE SEQUENCE [LARGE SCALE GENOMIC DNA]</scope>
    <source>
        <strain evidence="5 6">CPCC 201354</strain>
    </source>
</reference>
<dbReference type="AlphaFoldDB" id="A0A1G8HER4"/>
<dbReference type="Proteomes" id="UP000198923">
    <property type="component" value="Unassembled WGS sequence"/>
</dbReference>
<dbReference type="PANTHER" id="PTHR44846:SF1">
    <property type="entry name" value="MANNOSYL-D-GLYCERATE TRANSPORT_METABOLISM SYSTEM REPRESSOR MNGR-RELATED"/>
    <property type="match status" value="1"/>
</dbReference>
<evidence type="ECO:0000313" key="5">
    <source>
        <dbReference type="EMBL" id="SDI05177.1"/>
    </source>
</evidence>
<evidence type="ECO:0000313" key="6">
    <source>
        <dbReference type="Proteomes" id="UP000198923"/>
    </source>
</evidence>
<dbReference type="GO" id="GO:0003700">
    <property type="term" value="F:DNA-binding transcription factor activity"/>
    <property type="evidence" value="ECO:0007669"/>
    <property type="project" value="InterPro"/>
</dbReference>
<evidence type="ECO:0000256" key="3">
    <source>
        <dbReference type="ARBA" id="ARBA00023163"/>
    </source>
</evidence>
<dbReference type="InterPro" id="IPR000524">
    <property type="entry name" value="Tscrpt_reg_HTH_GntR"/>
</dbReference>